<dbReference type="InterPro" id="IPR005625">
    <property type="entry name" value="PepSY-ass_TM"/>
</dbReference>
<organism evidence="3 4">
    <name type="scientific">Symmachiella dynata</name>
    <dbReference type="NCBI Taxonomy" id="2527995"/>
    <lineage>
        <taxon>Bacteria</taxon>
        <taxon>Pseudomonadati</taxon>
        <taxon>Planctomycetota</taxon>
        <taxon>Planctomycetia</taxon>
        <taxon>Planctomycetales</taxon>
        <taxon>Planctomycetaceae</taxon>
        <taxon>Symmachiella</taxon>
    </lineage>
</organism>
<feature type="transmembrane region" description="Helical" evidence="2">
    <location>
        <begin position="238"/>
        <end position="260"/>
    </location>
</feature>
<evidence type="ECO:0000313" key="4">
    <source>
        <dbReference type="Proteomes" id="UP000319383"/>
    </source>
</evidence>
<dbReference type="KEGG" id="sdyn:Mal52_32940"/>
<dbReference type="RefSeq" id="WP_145377100.1">
    <property type="nucleotide sequence ID" value="NZ_CP036276.1"/>
</dbReference>
<proteinExistence type="predicted"/>
<feature type="compositionally biased region" description="Basic and acidic residues" evidence="1">
    <location>
        <begin position="1"/>
        <end position="13"/>
    </location>
</feature>
<keyword evidence="2" id="KW-0812">Transmembrane</keyword>
<dbReference type="PANTHER" id="PTHR34219:SF1">
    <property type="entry name" value="PEPSY DOMAIN-CONTAINING PROTEIN"/>
    <property type="match status" value="1"/>
</dbReference>
<keyword evidence="2" id="KW-0472">Membrane</keyword>
<feature type="transmembrane region" description="Helical" evidence="2">
    <location>
        <begin position="192"/>
        <end position="213"/>
    </location>
</feature>
<dbReference type="Proteomes" id="UP000319383">
    <property type="component" value="Chromosome"/>
</dbReference>
<dbReference type="EMBL" id="CP036276">
    <property type="protein sequence ID" value="QDU44808.1"/>
    <property type="molecule type" value="Genomic_DNA"/>
</dbReference>
<feature type="transmembrane region" description="Helical" evidence="2">
    <location>
        <begin position="389"/>
        <end position="411"/>
    </location>
</feature>
<keyword evidence="4" id="KW-1185">Reference proteome</keyword>
<feature type="transmembrane region" description="Helical" evidence="2">
    <location>
        <begin position="57"/>
        <end position="81"/>
    </location>
</feature>
<accession>A0A517ZQW1</accession>
<gene>
    <name evidence="3" type="ORF">Mal52_32940</name>
</gene>
<evidence type="ECO:0000313" key="3">
    <source>
        <dbReference type="EMBL" id="QDU44808.1"/>
    </source>
</evidence>
<dbReference type="Pfam" id="PF03929">
    <property type="entry name" value="PepSY_TM"/>
    <property type="match status" value="1"/>
</dbReference>
<name>A0A517ZQW1_9PLAN</name>
<feature type="region of interest" description="Disordered" evidence="1">
    <location>
        <begin position="1"/>
        <end position="44"/>
    </location>
</feature>
<dbReference type="PANTHER" id="PTHR34219">
    <property type="entry name" value="IRON-REGULATED INNER MEMBRANE PROTEIN-RELATED"/>
    <property type="match status" value="1"/>
</dbReference>
<protein>
    <submittedName>
        <fullName evidence="3">PepSY-associated TM helix</fullName>
    </submittedName>
</protein>
<sequence length="471" mass="52535">MTDTSLDAHDVQHDGSAQDSPQLEAPALEREGNSQNDAAASPKPAASGNLYANVWRWHFYAGLLTAPILWIVTITGALYVFRTELTEFRDHDLLRVTPAEQRMSYEELKQVAVTAHGSSDLEALIVYPDSTRSIQFVGHHGEEGEHGPEEHKLIHIDPYSGALLGTQIAEHDFFHIVLELHRNLLLGTTGRFVTELTTCWGIILLATGVFLWWPRSKKNVGVWVPRVRGKLYAILRDWHAVTGIYVVPLLLIVTATGLFFSPLMGNAFNTTAKKAGHWPIKEWFIPPQSKPVAEGTPVATLDEIVPTFLAQSRPNDAVRIRFAESPEHAHRAFLIQDEDKNSYRSVDVDQYTGELLNVVDGSDLKLLYRVRLWAVSIHMGQIFGTPTKILALIAAVVMLALSITGLWMWWMRKPSGRTGFPRRPARSLPNWGWGIVVLCALVLPVAGVSILLVGIFDQLWGRFYNAPPPTT</sequence>
<reference evidence="3 4" key="1">
    <citation type="submission" date="2019-02" db="EMBL/GenBank/DDBJ databases">
        <title>Deep-cultivation of Planctomycetes and their phenomic and genomic characterization uncovers novel biology.</title>
        <authorList>
            <person name="Wiegand S."/>
            <person name="Jogler M."/>
            <person name="Boedeker C."/>
            <person name="Pinto D."/>
            <person name="Vollmers J."/>
            <person name="Rivas-Marin E."/>
            <person name="Kohn T."/>
            <person name="Peeters S.H."/>
            <person name="Heuer A."/>
            <person name="Rast P."/>
            <person name="Oberbeckmann S."/>
            <person name="Bunk B."/>
            <person name="Jeske O."/>
            <person name="Meyerdierks A."/>
            <person name="Storesund J.E."/>
            <person name="Kallscheuer N."/>
            <person name="Luecker S."/>
            <person name="Lage O.M."/>
            <person name="Pohl T."/>
            <person name="Merkel B.J."/>
            <person name="Hornburger P."/>
            <person name="Mueller R.-W."/>
            <person name="Bruemmer F."/>
            <person name="Labrenz M."/>
            <person name="Spormann A.M."/>
            <person name="Op den Camp H."/>
            <person name="Overmann J."/>
            <person name="Amann R."/>
            <person name="Jetten M.S.M."/>
            <person name="Mascher T."/>
            <person name="Medema M.H."/>
            <person name="Devos D.P."/>
            <person name="Kaster A.-K."/>
            <person name="Ovreas L."/>
            <person name="Rohde M."/>
            <person name="Galperin M.Y."/>
            <person name="Jogler C."/>
        </authorList>
    </citation>
    <scope>NUCLEOTIDE SEQUENCE [LARGE SCALE GENOMIC DNA]</scope>
    <source>
        <strain evidence="3 4">Mal52</strain>
    </source>
</reference>
<evidence type="ECO:0000256" key="2">
    <source>
        <dbReference type="SAM" id="Phobius"/>
    </source>
</evidence>
<feature type="transmembrane region" description="Helical" evidence="2">
    <location>
        <begin position="431"/>
        <end position="456"/>
    </location>
</feature>
<evidence type="ECO:0000256" key="1">
    <source>
        <dbReference type="SAM" id="MobiDB-lite"/>
    </source>
</evidence>
<dbReference type="AlphaFoldDB" id="A0A517ZQW1"/>
<keyword evidence="2" id="KW-1133">Transmembrane helix</keyword>